<feature type="region of interest" description="Disordered" evidence="1">
    <location>
        <begin position="1"/>
        <end position="26"/>
    </location>
</feature>
<sequence length="160" mass="17722">MPNQGVRREATVKSSEPRADCGGGRGHSNEGLCGSDACDCTRCLLLYLTFRASLRPRSVLLNAWNGRRRSAAPVTQEPQATHIRPSSCVGKGPARLPLAQRVRPRPLFLESSWKSIKGVFGVFCLNVFFFSLGFSLYMLGCAFCMWVYLCATGKDLETRR</sequence>
<comment type="caution">
    <text evidence="3">The sequence shown here is derived from an EMBL/GenBank/DDBJ whole genome shotgun (WGS) entry which is preliminary data.</text>
</comment>
<accession>A0AAV7N0I6</accession>
<keyword evidence="4" id="KW-1185">Reference proteome</keyword>
<keyword evidence="2" id="KW-0812">Transmembrane</keyword>
<feature type="compositionally biased region" description="Basic and acidic residues" evidence="1">
    <location>
        <begin position="1"/>
        <end position="19"/>
    </location>
</feature>
<reference evidence="3" key="1">
    <citation type="journal article" date="2022" name="bioRxiv">
        <title>Sequencing and chromosome-scale assembly of the giantPleurodeles waltlgenome.</title>
        <authorList>
            <person name="Brown T."/>
            <person name="Elewa A."/>
            <person name="Iarovenko S."/>
            <person name="Subramanian E."/>
            <person name="Araus A.J."/>
            <person name="Petzold A."/>
            <person name="Susuki M."/>
            <person name="Suzuki K.-i.T."/>
            <person name="Hayashi T."/>
            <person name="Toyoda A."/>
            <person name="Oliveira C."/>
            <person name="Osipova E."/>
            <person name="Leigh N.D."/>
            <person name="Simon A."/>
            <person name="Yun M.H."/>
        </authorList>
    </citation>
    <scope>NUCLEOTIDE SEQUENCE</scope>
    <source>
        <strain evidence="3">20211129_DDA</strain>
        <tissue evidence="3">Liver</tissue>
    </source>
</reference>
<proteinExistence type="predicted"/>
<name>A0AAV7N0I6_PLEWA</name>
<keyword evidence="2" id="KW-1133">Transmembrane helix</keyword>
<organism evidence="3 4">
    <name type="scientific">Pleurodeles waltl</name>
    <name type="common">Iberian ribbed newt</name>
    <dbReference type="NCBI Taxonomy" id="8319"/>
    <lineage>
        <taxon>Eukaryota</taxon>
        <taxon>Metazoa</taxon>
        <taxon>Chordata</taxon>
        <taxon>Craniata</taxon>
        <taxon>Vertebrata</taxon>
        <taxon>Euteleostomi</taxon>
        <taxon>Amphibia</taxon>
        <taxon>Batrachia</taxon>
        <taxon>Caudata</taxon>
        <taxon>Salamandroidea</taxon>
        <taxon>Salamandridae</taxon>
        <taxon>Pleurodelinae</taxon>
        <taxon>Pleurodeles</taxon>
    </lineage>
</organism>
<protein>
    <submittedName>
        <fullName evidence="3">Uncharacterized protein</fullName>
    </submittedName>
</protein>
<evidence type="ECO:0000313" key="3">
    <source>
        <dbReference type="EMBL" id="KAJ1109452.1"/>
    </source>
</evidence>
<evidence type="ECO:0000256" key="2">
    <source>
        <dbReference type="SAM" id="Phobius"/>
    </source>
</evidence>
<dbReference type="EMBL" id="JANPWB010000013">
    <property type="protein sequence ID" value="KAJ1109452.1"/>
    <property type="molecule type" value="Genomic_DNA"/>
</dbReference>
<evidence type="ECO:0000256" key="1">
    <source>
        <dbReference type="SAM" id="MobiDB-lite"/>
    </source>
</evidence>
<gene>
    <name evidence="3" type="ORF">NDU88_006812</name>
</gene>
<dbReference type="AlphaFoldDB" id="A0AAV7N0I6"/>
<evidence type="ECO:0000313" key="4">
    <source>
        <dbReference type="Proteomes" id="UP001066276"/>
    </source>
</evidence>
<keyword evidence="2" id="KW-0472">Membrane</keyword>
<feature type="transmembrane region" description="Helical" evidence="2">
    <location>
        <begin position="119"/>
        <end position="149"/>
    </location>
</feature>
<dbReference type="Proteomes" id="UP001066276">
    <property type="component" value="Chromosome 9"/>
</dbReference>